<accession>I2H7P9</accession>
<dbReference type="AlphaFoldDB" id="I2H7P9"/>
<dbReference type="InterPro" id="IPR043154">
    <property type="entry name" value="Sec-1-like_dom1"/>
</dbReference>
<dbReference type="GO" id="GO:0005935">
    <property type="term" value="C:cellular bud neck"/>
    <property type="evidence" value="ECO:0007669"/>
    <property type="project" value="EnsemblFungi"/>
</dbReference>
<feature type="compositionally biased region" description="Basic residues" evidence="2">
    <location>
        <begin position="736"/>
        <end position="755"/>
    </location>
</feature>
<comment type="similarity">
    <text evidence="1">Belongs to the STXBP/unc-18/SEC1 family.</text>
</comment>
<proteinExistence type="inferred from homology"/>
<gene>
    <name evidence="3" type="primary">TBLA0H01130</name>
    <name evidence="3" type="ORF">TBLA_0H01130</name>
</gene>
<dbReference type="GO" id="GO:0031340">
    <property type="term" value="P:positive regulation of vesicle fusion"/>
    <property type="evidence" value="ECO:0007669"/>
    <property type="project" value="EnsemblFungi"/>
</dbReference>
<dbReference type="InterPro" id="IPR043127">
    <property type="entry name" value="Sec-1-like_dom3a"/>
</dbReference>
<protein>
    <submittedName>
        <fullName evidence="3">Uncharacterized protein</fullName>
    </submittedName>
</protein>
<dbReference type="RefSeq" id="XP_004181920.1">
    <property type="nucleotide sequence ID" value="XM_004181872.1"/>
</dbReference>
<dbReference type="InterPro" id="IPR001619">
    <property type="entry name" value="Sec1-like"/>
</dbReference>
<dbReference type="PIRSF" id="PIRSF005715">
    <property type="entry name" value="VPS45_Sec1"/>
    <property type="match status" value="1"/>
</dbReference>
<dbReference type="Pfam" id="PF00995">
    <property type="entry name" value="Sec1"/>
    <property type="match status" value="1"/>
</dbReference>
<dbReference type="InterPro" id="IPR027482">
    <property type="entry name" value="Sec1-like_dom2"/>
</dbReference>
<dbReference type="InterPro" id="IPR036045">
    <property type="entry name" value="Sec1-like_sf"/>
</dbReference>
<dbReference type="GO" id="GO:0000149">
    <property type="term" value="F:SNARE binding"/>
    <property type="evidence" value="ECO:0007669"/>
    <property type="project" value="EnsemblFungi"/>
</dbReference>
<dbReference type="PANTHER" id="PTHR11679">
    <property type="entry name" value="VESICLE PROTEIN SORTING-ASSOCIATED"/>
    <property type="match status" value="1"/>
</dbReference>
<dbReference type="OMA" id="PFTRPHT"/>
<dbReference type="STRING" id="1071380.I2H7P9"/>
<dbReference type="EMBL" id="HE806323">
    <property type="protein sequence ID" value="CCH62401.1"/>
    <property type="molecule type" value="Genomic_DNA"/>
</dbReference>
<dbReference type="Gene3D" id="3.40.50.1910">
    <property type="match status" value="1"/>
</dbReference>
<dbReference type="GO" id="GO:0005886">
    <property type="term" value="C:plasma membrane"/>
    <property type="evidence" value="ECO:0007669"/>
    <property type="project" value="EnsemblFungi"/>
</dbReference>
<reference evidence="3 4" key="1">
    <citation type="journal article" date="2011" name="Proc. Natl. Acad. Sci. U.S.A.">
        <title>Evolutionary erosion of yeast sex chromosomes by mating-type switching accidents.</title>
        <authorList>
            <person name="Gordon J.L."/>
            <person name="Armisen D."/>
            <person name="Proux-Wera E."/>
            <person name="Oheigeartaigh S.S."/>
            <person name="Byrne K.P."/>
            <person name="Wolfe K.H."/>
        </authorList>
    </citation>
    <scope>NUCLEOTIDE SEQUENCE [LARGE SCALE GENOMIC DNA]</scope>
    <source>
        <strain evidence="4">ATCC 34711 / CBS 6284 / DSM 70876 / NBRC 10599 / NRRL Y-10934 / UCD 77-7</strain>
    </source>
</reference>
<dbReference type="FunCoup" id="I2H7P9">
    <property type="interactions" value="875"/>
</dbReference>
<dbReference type="Gene3D" id="3.40.50.2060">
    <property type="match status" value="1"/>
</dbReference>
<evidence type="ECO:0000256" key="2">
    <source>
        <dbReference type="SAM" id="MobiDB-lite"/>
    </source>
</evidence>
<organism evidence="3 4">
    <name type="scientific">Henningerozyma blattae (strain ATCC 34711 / CBS 6284 / DSM 70876 / NBRC 10599 / NRRL Y-10934 / UCD 77-7)</name>
    <name type="common">Yeast</name>
    <name type="synonym">Tetrapisispora blattae</name>
    <dbReference type="NCBI Taxonomy" id="1071380"/>
    <lineage>
        <taxon>Eukaryota</taxon>
        <taxon>Fungi</taxon>
        <taxon>Dikarya</taxon>
        <taxon>Ascomycota</taxon>
        <taxon>Saccharomycotina</taxon>
        <taxon>Saccharomycetes</taxon>
        <taxon>Saccharomycetales</taxon>
        <taxon>Saccharomycetaceae</taxon>
        <taxon>Henningerozyma</taxon>
    </lineage>
</organism>
<evidence type="ECO:0000256" key="1">
    <source>
        <dbReference type="ARBA" id="ARBA00009884"/>
    </source>
</evidence>
<dbReference type="Proteomes" id="UP000002866">
    <property type="component" value="Chromosome 8"/>
</dbReference>
<evidence type="ECO:0000313" key="4">
    <source>
        <dbReference type="Proteomes" id="UP000002866"/>
    </source>
</evidence>
<dbReference type="InParanoid" id="I2H7P9"/>
<dbReference type="Gene3D" id="1.25.40.60">
    <property type="match status" value="1"/>
</dbReference>
<feature type="region of interest" description="Disordered" evidence="2">
    <location>
        <begin position="677"/>
        <end position="755"/>
    </location>
</feature>
<dbReference type="GeneID" id="14497558"/>
<name>I2H7P9_HENB6</name>
<dbReference type="Gene3D" id="3.90.830.10">
    <property type="entry name" value="Syntaxin Binding Protein 1, Chain A, domain 2"/>
    <property type="match status" value="1"/>
</dbReference>
<dbReference type="HOGENOM" id="CLU_009210_1_0_1"/>
<dbReference type="eggNOG" id="KOG1300">
    <property type="taxonomic scope" value="Eukaryota"/>
</dbReference>
<evidence type="ECO:0000313" key="3">
    <source>
        <dbReference type="EMBL" id="CCH62401.1"/>
    </source>
</evidence>
<dbReference type="GO" id="GO:0005934">
    <property type="term" value="C:cellular bud tip"/>
    <property type="evidence" value="ECO:0007669"/>
    <property type="project" value="EnsemblFungi"/>
</dbReference>
<dbReference type="GO" id="GO:0006904">
    <property type="term" value="P:vesicle docking involved in exocytosis"/>
    <property type="evidence" value="ECO:0007669"/>
    <property type="project" value="EnsemblFungi"/>
</dbReference>
<feature type="compositionally biased region" description="Low complexity" evidence="2">
    <location>
        <begin position="687"/>
        <end position="728"/>
    </location>
</feature>
<dbReference type="KEGG" id="tbl:TBLA_0H01130"/>
<keyword evidence="4" id="KW-1185">Reference proteome</keyword>
<dbReference type="SUPFAM" id="SSF56815">
    <property type="entry name" value="Sec1/munc18-like (SM) proteins"/>
    <property type="match status" value="1"/>
</dbReference>
<sequence length="755" mass="86855">MANLIELQKNYFLKQLNDIQVPHNVKLLVIDDYVEKFFGFIFANPDELLAHVAAVDRIDSPKRRSQQSLEVIYLVKPTKFNISCIDVDFQGRPAKYKNCHIRFLPGFAGYLVEYFNHKRYISQYMKSLAEFKLAFYPRELQVFQTMDIDRPLQIFFNQNCTDLIERNIERTIQSLLNLCIITGEYPIVRYTLPNENQLAITPAVMLVKKVAVQFQDAIDDYARKNQDFPPQSTRPRATLIITDRTLDLFSPILHDFTYQSMAYDLVSTINLRNDLYTYSAESEKGDLEEKSSKLMDLYDDIWIELKYQHIMDAHEYLQGKVKEIIAKNPLLVDRSNVKNTTDLLSVVAHLKGFDEERRKLVLHQTLIEECLKLNRDRKLAEYSDVEQCLSGFGLDADGNKIKNITETIFPLLISKHPSITDKIRYIIIYALYRGGIIEEDFNKLLSFAGILKTHEHFNNFITLMKNFDKLGFPLVKNQPKDKPFEKIWFNDTITNDSNVYNTSRFIPATGNILSKVIANPLYLSEENFPYVKDKPIELLDEEDLMFAGGGSAATTSSTSLRNQRHKATWTKANSASNPNNQANQTRQRIFYYVMGGLTYGEIKSAYEQSSLKNKDIFIGSDSLITPLMFLQSIEHLNAERESLNIKDDKFEDDKVPEFLYAEMQPVAVPVSHVHLRSQNKPITPGMVSSQNNINRSINRNSNPNSNNISSNNGSSQSESFSGVSSSKENSPDDKKDKKKHHNKLKKILGRKKKDK</sequence>
<dbReference type="OrthoDB" id="2228at2759"/>